<dbReference type="Pfam" id="PF00595">
    <property type="entry name" value="PDZ"/>
    <property type="match status" value="1"/>
</dbReference>
<dbReference type="PANTHER" id="PTHR32060:SF30">
    <property type="entry name" value="CARBOXY-TERMINAL PROCESSING PROTEASE CTPA"/>
    <property type="match status" value="1"/>
</dbReference>
<dbReference type="SUPFAM" id="SSF50156">
    <property type="entry name" value="PDZ domain-like"/>
    <property type="match status" value="1"/>
</dbReference>
<gene>
    <name evidence="7" type="ORF">JR347_02335</name>
</gene>
<dbReference type="GO" id="GO:0030288">
    <property type="term" value="C:outer membrane-bounded periplasmic space"/>
    <property type="evidence" value="ECO:0007669"/>
    <property type="project" value="TreeGrafter"/>
</dbReference>
<dbReference type="InterPro" id="IPR004447">
    <property type="entry name" value="Peptidase_S41A"/>
</dbReference>
<dbReference type="Gene3D" id="2.30.42.10">
    <property type="match status" value="1"/>
</dbReference>
<name>A0A974WHQ6_9BACT</name>
<evidence type="ECO:0000256" key="4">
    <source>
        <dbReference type="ARBA" id="ARBA00022825"/>
    </source>
</evidence>
<dbReference type="InterPro" id="IPR001478">
    <property type="entry name" value="PDZ"/>
</dbReference>
<dbReference type="GO" id="GO:0006508">
    <property type="term" value="P:proteolysis"/>
    <property type="evidence" value="ECO:0007669"/>
    <property type="project" value="UniProtKB-KW"/>
</dbReference>
<dbReference type="PROSITE" id="PS50106">
    <property type="entry name" value="PDZ"/>
    <property type="match status" value="1"/>
</dbReference>
<dbReference type="GO" id="GO:0007165">
    <property type="term" value="P:signal transduction"/>
    <property type="evidence" value="ECO:0007669"/>
    <property type="project" value="TreeGrafter"/>
</dbReference>
<proteinExistence type="inferred from homology"/>
<protein>
    <submittedName>
        <fullName evidence="7">S41 family peptidase</fullName>
    </submittedName>
</protein>
<dbReference type="Gene3D" id="3.90.226.10">
    <property type="entry name" value="2-enoyl-CoA Hydratase, Chain A, domain 1"/>
    <property type="match status" value="1"/>
</dbReference>
<dbReference type="RefSeq" id="WP_205722451.1">
    <property type="nucleotide sequence ID" value="NZ_CP070608.1"/>
</dbReference>
<keyword evidence="8" id="KW-1185">Reference proteome</keyword>
<keyword evidence="2 5" id="KW-0645">Protease</keyword>
<feature type="domain" description="PDZ" evidence="6">
    <location>
        <begin position="82"/>
        <end position="150"/>
    </location>
</feature>
<evidence type="ECO:0000256" key="1">
    <source>
        <dbReference type="ARBA" id="ARBA00009179"/>
    </source>
</evidence>
<keyword evidence="3 5" id="KW-0378">Hydrolase</keyword>
<evidence type="ECO:0000259" key="6">
    <source>
        <dbReference type="PROSITE" id="PS50106"/>
    </source>
</evidence>
<dbReference type="InterPro" id="IPR029045">
    <property type="entry name" value="ClpP/crotonase-like_dom_sf"/>
</dbReference>
<sequence length="546" mass="61314">MSKKKYIIGSLIIISVLLTALIQVEDRYFLIAKNIDTFASLFREVDKFYVDETDPEELLNVAVDGMLESLDPYTNYIPQKEVESFRTTTTGEYAGIGAQISSLDSGIYISMLYEGFAAHRAGLKVGDRIVKINEELVKNATVEKISNLLKGRPRTGAEIKALRVGNKDTLSFTVQREKIKVNNVPYYGMVDDHVGYIYLEDFTSGAGKEVEEALKNLKSIGAKSLILDLRNNPGGLLSEAVNVTNVFIPKNKLVVETKGKIEEWNRKYKTLNNSIDEDIPLAVLINGESASASEIVAGVIQDYDRGILVGGQTFGKGLVQTTRPLSYGGQVKITTAKYYIPSGRCIQALDYVHRDENGEAVKTPDSLKLEFRTRAGRIVYDGGGLKPDVKVKGDTYSAITIELISEAFIFHYANKYVSQNTGKQDYILSEEEYTKFREWIDNMKLQYSTNVEDELNELIANSKNEKYFNDIKSDIQKLKSDVGLNKNRDIIIHKNQIKKELEKEIALRNELGKGAIKRAIVDDQVILTAKSRLQNPDKYNYTLTKK</sequence>
<comment type="similarity">
    <text evidence="1 5">Belongs to the peptidase S41A family.</text>
</comment>
<dbReference type="SMART" id="SM00228">
    <property type="entry name" value="PDZ"/>
    <property type="match status" value="1"/>
</dbReference>
<reference evidence="7" key="1">
    <citation type="submission" date="2021-02" db="EMBL/GenBank/DDBJ databases">
        <title>Fulvivirga sp. S481 isolated from sea water.</title>
        <authorList>
            <person name="Bae S.S."/>
            <person name="Baek K."/>
        </authorList>
    </citation>
    <scope>NUCLEOTIDE SEQUENCE</scope>
    <source>
        <strain evidence="7">S481</strain>
    </source>
</reference>
<organism evidence="7 8">
    <name type="scientific">Fulvivirga lutea</name>
    <dbReference type="NCBI Taxonomy" id="2810512"/>
    <lineage>
        <taxon>Bacteria</taxon>
        <taxon>Pseudomonadati</taxon>
        <taxon>Bacteroidota</taxon>
        <taxon>Cytophagia</taxon>
        <taxon>Cytophagales</taxon>
        <taxon>Fulvivirgaceae</taxon>
        <taxon>Fulvivirga</taxon>
    </lineage>
</organism>
<dbReference type="PANTHER" id="PTHR32060">
    <property type="entry name" value="TAIL-SPECIFIC PROTEASE"/>
    <property type="match status" value="1"/>
</dbReference>
<dbReference type="GO" id="GO:0008236">
    <property type="term" value="F:serine-type peptidase activity"/>
    <property type="evidence" value="ECO:0007669"/>
    <property type="project" value="UniProtKB-KW"/>
</dbReference>
<dbReference type="Pfam" id="PF03572">
    <property type="entry name" value="Peptidase_S41"/>
    <property type="match status" value="1"/>
</dbReference>
<evidence type="ECO:0000256" key="3">
    <source>
        <dbReference type="ARBA" id="ARBA00022801"/>
    </source>
</evidence>
<dbReference type="Proteomes" id="UP000662783">
    <property type="component" value="Chromosome"/>
</dbReference>
<dbReference type="EMBL" id="CP070608">
    <property type="protein sequence ID" value="QSE97943.1"/>
    <property type="molecule type" value="Genomic_DNA"/>
</dbReference>
<dbReference type="InterPro" id="IPR036034">
    <property type="entry name" value="PDZ_sf"/>
</dbReference>
<dbReference type="GO" id="GO:0004175">
    <property type="term" value="F:endopeptidase activity"/>
    <property type="evidence" value="ECO:0007669"/>
    <property type="project" value="TreeGrafter"/>
</dbReference>
<evidence type="ECO:0000313" key="8">
    <source>
        <dbReference type="Proteomes" id="UP000662783"/>
    </source>
</evidence>
<accession>A0A974WHQ6</accession>
<evidence type="ECO:0000313" key="7">
    <source>
        <dbReference type="EMBL" id="QSE97943.1"/>
    </source>
</evidence>
<dbReference type="SMART" id="SM00245">
    <property type="entry name" value="TSPc"/>
    <property type="match status" value="1"/>
</dbReference>
<evidence type="ECO:0000256" key="2">
    <source>
        <dbReference type="ARBA" id="ARBA00022670"/>
    </source>
</evidence>
<dbReference type="CDD" id="cd06782">
    <property type="entry name" value="cpPDZ_CPP-like"/>
    <property type="match status" value="1"/>
</dbReference>
<dbReference type="InterPro" id="IPR005151">
    <property type="entry name" value="Tail-specific_protease"/>
</dbReference>
<dbReference type="NCBIfam" id="TIGR00225">
    <property type="entry name" value="prc"/>
    <property type="match status" value="1"/>
</dbReference>
<dbReference type="CDD" id="cd07560">
    <property type="entry name" value="Peptidase_S41_CPP"/>
    <property type="match status" value="1"/>
</dbReference>
<dbReference type="SUPFAM" id="SSF52096">
    <property type="entry name" value="ClpP/crotonase"/>
    <property type="match status" value="1"/>
</dbReference>
<evidence type="ECO:0000256" key="5">
    <source>
        <dbReference type="RuleBase" id="RU004404"/>
    </source>
</evidence>
<keyword evidence="4 5" id="KW-0720">Serine protease</keyword>
<dbReference type="KEGG" id="fuv:JR347_02335"/>
<dbReference type="Gene3D" id="3.30.750.44">
    <property type="match status" value="1"/>
</dbReference>
<dbReference type="AlphaFoldDB" id="A0A974WHQ6"/>